<feature type="transmembrane region" description="Helical" evidence="1">
    <location>
        <begin position="14"/>
        <end position="38"/>
    </location>
</feature>
<reference evidence="2 3" key="1">
    <citation type="submission" date="2023-08" db="EMBL/GenBank/DDBJ databases">
        <title>Pleionea litopenaei sp. nov., isolated from stomach of juvenile Litopenaeus vannamei.</title>
        <authorList>
            <person name="Rho A.M."/>
            <person name="Hwang C.Y."/>
        </authorList>
    </citation>
    <scope>NUCLEOTIDE SEQUENCE [LARGE SCALE GENOMIC DNA]</scope>
    <source>
        <strain evidence="2 3">HL-JVS1</strain>
    </source>
</reference>
<evidence type="ECO:0000313" key="3">
    <source>
        <dbReference type="Proteomes" id="UP001239782"/>
    </source>
</evidence>
<dbReference type="EMBL" id="CP133548">
    <property type="protein sequence ID" value="WMS88305.1"/>
    <property type="molecule type" value="Genomic_DNA"/>
</dbReference>
<dbReference type="InterPro" id="IPR005625">
    <property type="entry name" value="PepSY-ass_TM"/>
</dbReference>
<name>A0AA51RVG1_9GAMM</name>
<dbReference type="PANTHER" id="PTHR34219">
    <property type="entry name" value="IRON-REGULATED INNER MEMBRANE PROTEIN-RELATED"/>
    <property type="match status" value="1"/>
</dbReference>
<keyword evidence="1" id="KW-0812">Transmembrane</keyword>
<protein>
    <submittedName>
        <fullName evidence="2">PepSY domain-containing protein</fullName>
    </submittedName>
</protein>
<dbReference type="Pfam" id="PF03929">
    <property type="entry name" value="PepSY_TM"/>
    <property type="match status" value="1"/>
</dbReference>
<keyword evidence="1" id="KW-1133">Transmembrane helix</keyword>
<dbReference type="PANTHER" id="PTHR34219:SF3">
    <property type="entry name" value="BLL7967 PROTEIN"/>
    <property type="match status" value="1"/>
</dbReference>
<evidence type="ECO:0000256" key="1">
    <source>
        <dbReference type="SAM" id="Phobius"/>
    </source>
</evidence>
<proteinExistence type="predicted"/>
<feature type="transmembrane region" description="Helical" evidence="1">
    <location>
        <begin position="203"/>
        <end position="223"/>
    </location>
</feature>
<organism evidence="2 3">
    <name type="scientific">Pleionea litopenaei</name>
    <dbReference type="NCBI Taxonomy" id="3070815"/>
    <lineage>
        <taxon>Bacteria</taxon>
        <taxon>Pseudomonadati</taxon>
        <taxon>Pseudomonadota</taxon>
        <taxon>Gammaproteobacteria</taxon>
        <taxon>Oceanospirillales</taxon>
        <taxon>Pleioneaceae</taxon>
        <taxon>Pleionea</taxon>
    </lineage>
</organism>
<dbReference type="KEGG" id="plei:Q9312_05150"/>
<accession>A0AA51RVG1</accession>
<dbReference type="AlphaFoldDB" id="A0AA51RVG1"/>
<evidence type="ECO:0000313" key="2">
    <source>
        <dbReference type="EMBL" id="WMS88305.1"/>
    </source>
</evidence>
<dbReference type="Proteomes" id="UP001239782">
    <property type="component" value="Chromosome"/>
</dbReference>
<gene>
    <name evidence="2" type="ORF">Q9312_05150</name>
</gene>
<keyword evidence="1" id="KW-0472">Membrane</keyword>
<dbReference type="RefSeq" id="WP_309203513.1">
    <property type="nucleotide sequence ID" value="NZ_CP133548.1"/>
</dbReference>
<keyword evidence="3" id="KW-1185">Reference proteome</keyword>
<sequence length="238" mass="27196">MAKPIVWMRKLHKWIGLIIGIQVFLWILGGTVMSILPLDQVHGDHLHKPVKQLAITSQQRQAAGAILNTLDAPIVAYQVKSVFNRPLLVVNTESSPSLVFDLNHSKPINGMTEQEISLNAMSIYTGDGKISAVSLINERTSEYKKSLPAWQVTFDDSTATAFYFNPHTGELNSVRNRQWRVFDFFWMLHIMDYQERENFNHPLLIICALIALLLTLSGVYLLVKVFSKRDFSWLTKKR</sequence>